<evidence type="ECO:0000313" key="2">
    <source>
        <dbReference type="Proteomes" id="UP000805704"/>
    </source>
</evidence>
<keyword evidence="2" id="KW-1185">Reference proteome</keyword>
<gene>
    <name evidence="1" type="ORF">GBF38_010310</name>
</gene>
<organism evidence="1 2">
    <name type="scientific">Nibea albiflora</name>
    <name type="common">Yellow drum</name>
    <name type="synonym">Corvina albiflora</name>
    <dbReference type="NCBI Taxonomy" id="240163"/>
    <lineage>
        <taxon>Eukaryota</taxon>
        <taxon>Metazoa</taxon>
        <taxon>Chordata</taxon>
        <taxon>Craniata</taxon>
        <taxon>Vertebrata</taxon>
        <taxon>Euteleostomi</taxon>
        <taxon>Actinopterygii</taxon>
        <taxon>Neopterygii</taxon>
        <taxon>Teleostei</taxon>
        <taxon>Neoteleostei</taxon>
        <taxon>Acanthomorphata</taxon>
        <taxon>Eupercaria</taxon>
        <taxon>Sciaenidae</taxon>
        <taxon>Nibea</taxon>
    </lineage>
</organism>
<dbReference type="EMBL" id="CM024806">
    <property type="protein sequence ID" value="KAG8008712.1"/>
    <property type="molecule type" value="Genomic_DNA"/>
</dbReference>
<dbReference type="Proteomes" id="UP000805704">
    <property type="component" value="Chromosome 18"/>
</dbReference>
<proteinExistence type="predicted"/>
<comment type="caution">
    <text evidence="1">The sequence shown here is derived from an EMBL/GenBank/DDBJ whole genome shotgun (WGS) entry which is preliminary data.</text>
</comment>
<accession>A0ACB7F3G9</accession>
<reference evidence="1" key="1">
    <citation type="submission" date="2020-04" db="EMBL/GenBank/DDBJ databases">
        <title>A chromosome-scale assembly and high-density genetic map of the yellow drum (Nibea albiflora) genome.</title>
        <authorList>
            <person name="Xu D."/>
            <person name="Zhang W."/>
            <person name="Chen R."/>
            <person name="Tan P."/>
            <person name="Wang L."/>
            <person name="Song H."/>
            <person name="Tian L."/>
            <person name="Zhu Q."/>
            <person name="Wang B."/>
        </authorList>
    </citation>
    <scope>NUCLEOTIDE SEQUENCE</scope>
    <source>
        <strain evidence="1">ZJHYS-2018</strain>
    </source>
</reference>
<name>A0ACB7F3G9_NIBAL</name>
<evidence type="ECO:0000313" key="1">
    <source>
        <dbReference type="EMBL" id="KAG8008712.1"/>
    </source>
</evidence>
<feature type="non-terminal residue" evidence="1">
    <location>
        <position position="1"/>
    </location>
</feature>
<protein>
    <submittedName>
        <fullName evidence="1">Uncharacterized protein</fullName>
    </submittedName>
</protein>
<sequence>VENFWRSLTKLLNGHNNIQHQQEEEDEEEEEVCYLDVQKNKAS</sequence>